<dbReference type="Pfam" id="PF14030">
    <property type="entry name" value="DUF4245"/>
    <property type="match status" value="1"/>
</dbReference>
<gene>
    <name evidence="2" type="ordered locus">Mvan_4647</name>
</gene>
<evidence type="ECO:0000313" key="2">
    <source>
        <dbReference type="EMBL" id="ABM15422.1"/>
    </source>
</evidence>
<feature type="region of interest" description="Disordered" evidence="1">
    <location>
        <begin position="109"/>
        <end position="130"/>
    </location>
</feature>
<evidence type="ECO:0000313" key="3">
    <source>
        <dbReference type="Proteomes" id="UP000009159"/>
    </source>
</evidence>
<proteinExistence type="predicted"/>
<feature type="region of interest" description="Disordered" evidence="1">
    <location>
        <begin position="1"/>
        <end position="24"/>
    </location>
</feature>
<dbReference type="eggNOG" id="ENOG50330AZ">
    <property type="taxonomic scope" value="Bacteria"/>
</dbReference>
<organism evidence="2 3">
    <name type="scientific">Mycolicibacterium vanbaalenii (strain DSM 7251 / JCM 13017 / BCRC 16820 / KCTC 9966 / NRRL B-24157 / PYR-1)</name>
    <name type="common">Mycobacterium vanbaalenii</name>
    <dbReference type="NCBI Taxonomy" id="350058"/>
    <lineage>
        <taxon>Bacteria</taxon>
        <taxon>Bacillati</taxon>
        <taxon>Actinomycetota</taxon>
        <taxon>Actinomycetes</taxon>
        <taxon>Mycobacteriales</taxon>
        <taxon>Mycobacteriaceae</taxon>
        <taxon>Mycolicibacterium</taxon>
    </lineage>
</organism>
<sequence length="241" mass="24740">MTTPPEPGPEVSADPGRESDAAGHRPAEYVMTPVAAPAKSRLLQDGRDMFWSMAPLVVACVVLAGLLGMCSFAPTGPGPGPAPDYDAPAALQADAAALKIPIRVPKLPDGWQANSGSRKGIEGGRTDPVTGQPVRAVGAVVGYLTPSGMYLSITQSNADEDKLVASFSPELVPTGTQDVDGVRWVVYEGGEVDGKPTEPVWTAQVRGPTGPAQLAVTGAGGTDEYRTLAAATQSQAPLPVT</sequence>
<dbReference type="HOGENOM" id="CLU_095244_0_1_11"/>
<keyword evidence="3" id="KW-1185">Reference proteome</keyword>
<dbReference type="InterPro" id="IPR025339">
    <property type="entry name" value="DUF4245"/>
</dbReference>
<feature type="compositionally biased region" description="Basic and acidic residues" evidence="1">
    <location>
        <begin position="15"/>
        <end position="24"/>
    </location>
</feature>
<evidence type="ECO:0008006" key="4">
    <source>
        <dbReference type="Google" id="ProtNLM"/>
    </source>
</evidence>
<protein>
    <recommendedName>
        <fullName evidence="4">DUF4245 domain-containing protein</fullName>
    </recommendedName>
</protein>
<evidence type="ECO:0000256" key="1">
    <source>
        <dbReference type="SAM" id="MobiDB-lite"/>
    </source>
</evidence>
<dbReference type="KEGG" id="mva:Mvan_4647"/>
<dbReference type="RefSeq" id="WP_011781799.1">
    <property type="nucleotide sequence ID" value="NC_008726.1"/>
</dbReference>
<dbReference type="Proteomes" id="UP000009159">
    <property type="component" value="Chromosome"/>
</dbReference>
<reference evidence="2" key="1">
    <citation type="submission" date="2006-12" db="EMBL/GenBank/DDBJ databases">
        <title>Complete sequence of Mycobacterium vanbaalenii PYR-1.</title>
        <authorList>
            <consortium name="US DOE Joint Genome Institute"/>
            <person name="Copeland A."/>
            <person name="Lucas S."/>
            <person name="Lapidus A."/>
            <person name="Barry K."/>
            <person name="Detter J.C."/>
            <person name="Glavina del Rio T."/>
            <person name="Hammon N."/>
            <person name="Israni S."/>
            <person name="Dalin E."/>
            <person name="Tice H."/>
            <person name="Pitluck S."/>
            <person name="Singan V."/>
            <person name="Schmutz J."/>
            <person name="Larimer F."/>
            <person name="Land M."/>
            <person name="Hauser L."/>
            <person name="Kyrpides N."/>
            <person name="Anderson I.J."/>
            <person name="Miller C."/>
            <person name="Richardson P."/>
        </authorList>
    </citation>
    <scope>NUCLEOTIDE SEQUENCE [LARGE SCALE GENOMIC DNA]</scope>
    <source>
        <strain evidence="2">PYR-1</strain>
    </source>
</reference>
<dbReference type="EMBL" id="CP000511">
    <property type="protein sequence ID" value="ABM15422.1"/>
    <property type="molecule type" value="Genomic_DNA"/>
</dbReference>
<accession>A1TE22</accession>
<name>A1TE22_MYCVP</name>
<dbReference type="STRING" id="350058.Mvan_4647"/>
<dbReference type="AlphaFoldDB" id="A1TE22"/>